<evidence type="ECO:0000256" key="4">
    <source>
        <dbReference type="PIRSR" id="PIRSR000894-1"/>
    </source>
</evidence>
<dbReference type="PANTHER" id="PTHR20963">
    <property type="entry name" value="MULTIPLE INOSITOL POLYPHOSPHATE PHOSPHATASE-RELATED"/>
    <property type="match status" value="1"/>
</dbReference>
<feature type="disulfide bond" evidence="5">
    <location>
        <begin position="413"/>
        <end position="421"/>
    </location>
</feature>
<dbReference type="PIRSF" id="PIRSF000894">
    <property type="entry name" value="Acid_phosphatase"/>
    <property type="match status" value="1"/>
</dbReference>
<name>A0A1E4T2E1_9ASCO</name>
<feature type="active site" description="Proton donor" evidence="4">
    <location>
        <position position="342"/>
    </location>
</feature>
<gene>
    <name evidence="6" type="ORF">CANARDRAFT_145776</name>
</gene>
<reference evidence="7" key="1">
    <citation type="submission" date="2016-04" db="EMBL/GenBank/DDBJ databases">
        <title>Comparative genomics of biotechnologically important yeasts.</title>
        <authorList>
            <consortium name="DOE Joint Genome Institute"/>
            <person name="Riley R."/>
            <person name="Haridas S."/>
            <person name="Wolfe K.H."/>
            <person name="Lopes M.R."/>
            <person name="Hittinger C.T."/>
            <person name="Goker M."/>
            <person name="Salamov A."/>
            <person name="Wisecaver J."/>
            <person name="Long T.M."/>
            <person name="Aerts A.L."/>
            <person name="Barry K."/>
            <person name="Choi C."/>
            <person name="Clum A."/>
            <person name="Coughlan A.Y."/>
            <person name="Deshpande S."/>
            <person name="Douglass A.P."/>
            <person name="Hanson S.J."/>
            <person name="Klenk H.-P."/>
            <person name="Labutti K."/>
            <person name="Lapidus A."/>
            <person name="Lindquist E."/>
            <person name="Lipzen A."/>
            <person name="Meier-Kolthoff J.P."/>
            <person name="Ohm R.A."/>
            <person name="Otillar R.P."/>
            <person name="Pangilinan J."/>
            <person name="Peng Y."/>
            <person name="Rokas A."/>
            <person name="Rosa C.A."/>
            <person name="Scheuner C."/>
            <person name="Sibirny A.A."/>
            <person name="Slot J.C."/>
            <person name="Stielow J.B."/>
            <person name="Sun H."/>
            <person name="Kurtzman C.P."/>
            <person name="Blackwell M."/>
            <person name="Grigoriev I.V."/>
            <person name="Jeffries T.W."/>
        </authorList>
    </citation>
    <scope>NUCLEOTIDE SEQUENCE [LARGE SCALE GENOMIC DNA]</scope>
    <source>
        <strain evidence="7">NRRL YB-2248</strain>
    </source>
</reference>
<feature type="active site" description="Nucleophile" evidence="4">
    <location>
        <position position="75"/>
    </location>
</feature>
<evidence type="ECO:0000256" key="5">
    <source>
        <dbReference type="PIRSR" id="PIRSR000894-2"/>
    </source>
</evidence>
<organism evidence="6 7">
    <name type="scientific">[Candida] arabinofermentans NRRL YB-2248</name>
    <dbReference type="NCBI Taxonomy" id="983967"/>
    <lineage>
        <taxon>Eukaryota</taxon>
        <taxon>Fungi</taxon>
        <taxon>Dikarya</taxon>
        <taxon>Ascomycota</taxon>
        <taxon>Saccharomycotina</taxon>
        <taxon>Pichiomycetes</taxon>
        <taxon>Pichiales</taxon>
        <taxon>Pichiaceae</taxon>
        <taxon>Ogataea</taxon>
        <taxon>Ogataea/Candida clade</taxon>
    </lineage>
</organism>
<evidence type="ECO:0000256" key="1">
    <source>
        <dbReference type="ARBA" id="ARBA00005375"/>
    </source>
</evidence>
<dbReference type="InterPro" id="IPR000560">
    <property type="entry name" value="His_Pase_clade-2"/>
</dbReference>
<dbReference type="CDD" id="cd07061">
    <property type="entry name" value="HP_HAP_like"/>
    <property type="match status" value="1"/>
</dbReference>
<proteinExistence type="inferred from homology"/>
<sequence length="465" mass="53066">MVNILTSLAPYLSILPFVSQHNNKETWQQSHDQTNLLKHCGGMGPYVQGTGYGIPLSLTDTDAAKVDQVIAFARHGERYPTSSVGLDLKRVFEKLKNTKVDAYQGPLSFVRDWEYFVSDDSLLEMETNSSRFSGLLDMYNFGQTVRSQYSDLYKNGTKLPFFAASGQRVVDSAESFAKGFFLGDEKEFEEYAALQILPEKRRQGANTLTTGRSCAPYSKYDGFPSRKTSGIFKSGPFLKKEAQRLNELSPGFDLTKEDVYALLTYCPFELNYRGYSEVCNALSMEAFMGLEYLRDVELWYTKANHPYTLMLGSVYINATLSLMEQGPENLDDQALWFSFSHDTDLLYYLNALTVLDYQTKDLSTKHIDFGRFFKVSELIPMGARIVLERLSASDGEKYVRVIVNDAVIPLAHCHDGPGFSCNLKQLRFLFEKRLKGKTYAEECEVKAKHPQYLSFYWDWKDGRYE</sequence>
<dbReference type="Gene3D" id="3.40.50.1240">
    <property type="entry name" value="Phosphoglycerate mutase-like"/>
    <property type="match status" value="1"/>
</dbReference>
<keyword evidence="2" id="KW-0378">Hydrolase</keyword>
<dbReference type="STRING" id="983967.A0A1E4T2E1"/>
<dbReference type="GO" id="GO:0003993">
    <property type="term" value="F:acid phosphatase activity"/>
    <property type="evidence" value="ECO:0007669"/>
    <property type="project" value="TreeGrafter"/>
</dbReference>
<dbReference type="InterPro" id="IPR016274">
    <property type="entry name" value="Histidine_acid_Pase_euk"/>
</dbReference>
<dbReference type="InterPro" id="IPR033379">
    <property type="entry name" value="Acid_Pase_AS"/>
</dbReference>
<evidence type="ECO:0000313" key="6">
    <source>
        <dbReference type="EMBL" id="ODV85930.1"/>
    </source>
</evidence>
<dbReference type="AlphaFoldDB" id="A0A1E4T2E1"/>
<comment type="similarity">
    <text evidence="1">Belongs to the histidine acid phosphatase family.</text>
</comment>
<dbReference type="OrthoDB" id="6509975at2759"/>
<evidence type="ECO:0000256" key="2">
    <source>
        <dbReference type="ARBA" id="ARBA00022801"/>
    </source>
</evidence>
<dbReference type="EMBL" id="KV453851">
    <property type="protein sequence ID" value="ODV85930.1"/>
    <property type="molecule type" value="Genomic_DNA"/>
</dbReference>
<dbReference type="InterPro" id="IPR029033">
    <property type="entry name" value="His_PPase_superfam"/>
</dbReference>
<feature type="disulfide bond" evidence="5">
    <location>
        <begin position="266"/>
        <end position="279"/>
    </location>
</feature>
<keyword evidence="7" id="KW-1185">Reference proteome</keyword>
<evidence type="ECO:0000256" key="3">
    <source>
        <dbReference type="ARBA" id="ARBA00023180"/>
    </source>
</evidence>
<evidence type="ECO:0000313" key="7">
    <source>
        <dbReference type="Proteomes" id="UP000094801"/>
    </source>
</evidence>
<dbReference type="GO" id="GO:0009277">
    <property type="term" value="C:fungal-type cell wall"/>
    <property type="evidence" value="ECO:0007669"/>
    <property type="project" value="TreeGrafter"/>
</dbReference>
<dbReference type="SUPFAM" id="SSF53254">
    <property type="entry name" value="Phosphoglycerate mutase-like"/>
    <property type="match status" value="1"/>
</dbReference>
<keyword evidence="5" id="KW-1015">Disulfide bond</keyword>
<accession>A0A1E4T2E1</accession>
<dbReference type="PANTHER" id="PTHR20963:SF18">
    <property type="entry name" value="ACID PHOSPHATASE PHO11-RELATED"/>
    <property type="match status" value="1"/>
</dbReference>
<keyword evidence="3" id="KW-0325">Glycoprotein</keyword>
<protein>
    <submittedName>
        <fullName evidence="6">Uncharacterized protein</fullName>
    </submittedName>
</protein>
<dbReference type="Pfam" id="PF00328">
    <property type="entry name" value="His_Phos_2"/>
    <property type="match status" value="1"/>
</dbReference>
<dbReference type="PROSITE" id="PS00778">
    <property type="entry name" value="HIS_ACID_PHOSPHAT_2"/>
    <property type="match status" value="1"/>
</dbReference>
<dbReference type="Proteomes" id="UP000094801">
    <property type="component" value="Unassembled WGS sequence"/>
</dbReference>